<feature type="transmembrane region" description="Helical" evidence="5">
    <location>
        <begin position="202"/>
        <end position="223"/>
    </location>
</feature>
<evidence type="ECO:0000313" key="7">
    <source>
        <dbReference type="EMBL" id="KAK9890242.1"/>
    </source>
</evidence>
<feature type="transmembrane region" description="Helical" evidence="5">
    <location>
        <begin position="381"/>
        <end position="400"/>
    </location>
</feature>
<dbReference type="PROSITE" id="PS50850">
    <property type="entry name" value="MFS"/>
    <property type="match status" value="1"/>
</dbReference>
<dbReference type="Gene3D" id="1.20.1250.20">
    <property type="entry name" value="MFS general substrate transporter like domains"/>
    <property type="match status" value="1"/>
</dbReference>
<feature type="transmembrane region" description="Helical" evidence="5">
    <location>
        <begin position="174"/>
        <end position="195"/>
    </location>
</feature>
<feature type="transmembrane region" description="Helical" evidence="5">
    <location>
        <begin position="473"/>
        <end position="490"/>
    </location>
</feature>
<sequence length="532" mass="58973">MDDVVDINAMLHLVGDFSRYQFLLLFLFSIINILSAFHYFGQTFIGVVPEYMCSYASVNESGPEVRQIGSCSVVVNRENHLQEIPCLNGWSYKSPHDYVSIIQEFNWICGLEWIPSLGQSIFFIGSVFGSLIFGVLADKFGRLHCLVASNTIASIGNLITVLSKSPVTFVMSRFIAGCATDTNFVMMYIIVMEYIRPSMRTLGLNLIIGVFYCLSCMAVPWVAVSLGNWWLFLSVISLPNLLIISFYLYVPESAQWLISKGRTEKAIQCFKEIAKFNSRTIPDKSIDSLKFYCEEHVNVFTGKHENLLGLLRTPKLRRKTLILIFKSMVMTLCYDAISRNVDGLAYSPFVVFTITSSTILPACIFILATQDQVGRKALASGALFASGVFTIASGIFQASIEKPEPIVILTLAIIARLSINIAYNSGAQYAVELIPVVVRGQGVSAIHVAGYAASFFSPQILFLSTFWKPSPDVILGTLLILGSIACLFLPETLDKVLPVTLEDGETFGENEGIFEFSFLKKKKTASTIELVK</sequence>
<comment type="caution">
    <text evidence="7">The sequence shown here is derived from an EMBL/GenBank/DDBJ whole genome shotgun (WGS) entry which is preliminary data.</text>
</comment>
<feature type="transmembrane region" description="Helical" evidence="5">
    <location>
        <begin position="349"/>
        <end position="369"/>
    </location>
</feature>
<feature type="transmembrane region" description="Helical" evidence="5">
    <location>
        <begin position="229"/>
        <end position="250"/>
    </location>
</feature>
<dbReference type="InterPro" id="IPR005828">
    <property type="entry name" value="MFS_sugar_transport-like"/>
</dbReference>
<reference evidence="7 8" key="1">
    <citation type="submission" date="2023-03" db="EMBL/GenBank/DDBJ databases">
        <title>Genome insight into feeding habits of ladybird beetles.</title>
        <authorList>
            <person name="Li H.-S."/>
            <person name="Huang Y.-H."/>
            <person name="Pang H."/>
        </authorList>
    </citation>
    <scope>NUCLEOTIDE SEQUENCE [LARGE SCALE GENOMIC DNA]</scope>
    <source>
        <strain evidence="7">SYSU_2023b</strain>
        <tissue evidence="7">Whole body</tissue>
    </source>
</reference>
<feature type="domain" description="Major facilitator superfamily (MFS) profile" evidence="6">
    <location>
        <begin position="27"/>
        <end position="494"/>
    </location>
</feature>
<dbReference type="Proteomes" id="UP001431783">
    <property type="component" value="Unassembled WGS sequence"/>
</dbReference>
<keyword evidence="8" id="KW-1185">Reference proteome</keyword>
<feature type="transmembrane region" description="Helical" evidence="5">
    <location>
        <begin position="320"/>
        <end position="337"/>
    </location>
</feature>
<dbReference type="GO" id="GO:0016020">
    <property type="term" value="C:membrane"/>
    <property type="evidence" value="ECO:0007669"/>
    <property type="project" value="UniProtKB-SubCell"/>
</dbReference>
<evidence type="ECO:0000256" key="3">
    <source>
        <dbReference type="ARBA" id="ARBA00022989"/>
    </source>
</evidence>
<feature type="transmembrane region" description="Helical" evidence="5">
    <location>
        <begin position="406"/>
        <end position="423"/>
    </location>
</feature>
<name>A0AAW1VBZ1_9CUCU</name>
<evidence type="ECO:0000256" key="1">
    <source>
        <dbReference type="ARBA" id="ARBA00004141"/>
    </source>
</evidence>
<accession>A0AAW1VBZ1</accession>
<dbReference type="AlphaFoldDB" id="A0AAW1VBZ1"/>
<keyword evidence="4 5" id="KW-0472">Membrane</keyword>
<dbReference type="InterPro" id="IPR036259">
    <property type="entry name" value="MFS_trans_sf"/>
</dbReference>
<dbReference type="EMBL" id="JARQZJ010000125">
    <property type="protein sequence ID" value="KAK9890242.1"/>
    <property type="molecule type" value="Genomic_DNA"/>
</dbReference>
<keyword evidence="3 5" id="KW-1133">Transmembrane helix</keyword>
<dbReference type="InterPro" id="IPR020846">
    <property type="entry name" value="MFS_dom"/>
</dbReference>
<evidence type="ECO:0000256" key="5">
    <source>
        <dbReference type="SAM" id="Phobius"/>
    </source>
</evidence>
<organism evidence="7 8">
    <name type="scientific">Henosepilachna vigintioctopunctata</name>
    <dbReference type="NCBI Taxonomy" id="420089"/>
    <lineage>
        <taxon>Eukaryota</taxon>
        <taxon>Metazoa</taxon>
        <taxon>Ecdysozoa</taxon>
        <taxon>Arthropoda</taxon>
        <taxon>Hexapoda</taxon>
        <taxon>Insecta</taxon>
        <taxon>Pterygota</taxon>
        <taxon>Neoptera</taxon>
        <taxon>Endopterygota</taxon>
        <taxon>Coleoptera</taxon>
        <taxon>Polyphaga</taxon>
        <taxon>Cucujiformia</taxon>
        <taxon>Coccinelloidea</taxon>
        <taxon>Coccinellidae</taxon>
        <taxon>Epilachninae</taxon>
        <taxon>Epilachnini</taxon>
        <taxon>Henosepilachna</taxon>
    </lineage>
</organism>
<evidence type="ECO:0000256" key="4">
    <source>
        <dbReference type="ARBA" id="ARBA00023136"/>
    </source>
</evidence>
<feature type="transmembrane region" description="Helical" evidence="5">
    <location>
        <begin position="20"/>
        <end position="40"/>
    </location>
</feature>
<dbReference type="Pfam" id="PF00083">
    <property type="entry name" value="Sugar_tr"/>
    <property type="match status" value="1"/>
</dbReference>
<feature type="transmembrane region" description="Helical" evidence="5">
    <location>
        <begin position="444"/>
        <end position="467"/>
    </location>
</feature>
<proteinExistence type="predicted"/>
<evidence type="ECO:0000313" key="8">
    <source>
        <dbReference type="Proteomes" id="UP001431783"/>
    </source>
</evidence>
<dbReference type="GO" id="GO:0022857">
    <property type="term" value="F:transmembrane transporter activity"/>
    <property type="evidence" value="ECO:0007669"/>
    <property type="project" value="InterPro"/>
</dbReference>
<feature type="transmembrane region" description="Helical" evidence="5">
    <location>
        <begin position="117"/>
        <end position="136"/>
    </location>
</feature>
<dbReference type="SUPFAM" id="SSF103473">
    <property type="entry name" value="MFS general substrate transporter"/>
    <property type="match status" value="1"/>
</dbReference>
<feature type="transmembrane region" description="Helical" evidence="5">
    <location>
        <begin position="143"/>
        <end position="162"/>
    </location>
</feature>
<keyword evidence="2 5" id="KW-0812">Transmembrane</keyword>
<dbReference type="PANTHER" id="PTHR24064">
    <property type="entry name" value="SOLUTE CARRIER FAMILY 22 MEMBER"/>
    <property type="match status" value="1"/>
</dbReference>
<evidence type="ECO:0000256" key="2">
    <source>
        <dbReference type="ARBA" id="ARBA00022692"/>
    </source>
</evidence>
<comment type="subcellular location">
    <subcellularLocation>
        <location evidence="1">Membrane</location>
        <topology evidence="1">Multi-pass membrane protein</topology>
    </subcellularLocation>
</comment>
<protein>
    <recommendedName>
        <fullName evidence="6">Major facilitator superfamily (MFS) profile domain-containing protein</fullName>
    </recommendedName>
</protein>
<evidence type="ECO:0000259" key="6">
    <source>
        <dbReference type="PROSITE" id="PS50850"/>
    </source>
</evidence>
<gene>
    <name evidence="7" type="ORF">WA026_010355</name>
</gene>